<gene>
    <name evidence="2" type="ORF">OM33_17595</name>
</gene>
<evidence type="ECO:0000256" key="1">
    <source>
        <dbReference type="SAM" id="MobiDB-lite"/>
    </source>
</evidence>
<dbReference type="EMBL" id="CP009889">
    <property type="protein sequence ID" value="AIY66905.1"/>
    <property type="molecule type" value="Genomic_DNA"/>
</dbReference>
<feature type="compositionally biased region" description="Basic residues" evidence="1">
    <location>
        <begin position="82"/>
        <end position="93"/>
    </location>
</feature>
<dbReference type="RefSeq" id="WP_040135523.1">
    <property type="nucleotide sequence ID" value="NZ_CP009889.1"/>
</dbReference>
<dbReference type="OrthoDB" id="9894218at2"/>
<name>A0A0A7EJP1_9GAMM</name>
<sequence>MFDPDKLLQQRRLQVVTANVNARLRETRRLEEELAQKLGMTFEQFKARCKKEREKGKTQHSDVKKMVSKVLNQTSNQVTANKPKKLPRHTHYI</sequence>
<dbReference type="KEGG" id="pseo:OM33_17595"/>
<dbReference type="HOGENOM" id="CLU_2397409_0_0_6"/>
<keyword evidence="3" id="KW-1185">Reference proteome</keyword>
<dbReference type="AlphaFoldDB" id="A0A0A7EJP1"/>
<evidence type="ECO:0000313" key="3">
    <source>
        <dbReference type="Proteomes" id="UP000030341"/>
    </source>
</evidence>
<dbReference type="eggNOG" id="ENOG5033VU8">
    <property type="taxonomic scope" value="Bacteria"/>
</dbReference>
<dbReference type="STRING" id="1348114.OM33_17595"/>
<reference evidence="2 3" key="1">
    <citation type="submission" date="2014-11" db="EMBL/GenBank/DDBJ databases">
        <title>Complete Genome Sequence of Pseudoalteromonas sp. Strain OCN003 Isolated from Kaneohe Bay, Oahu, Hawaii.</title>
        <authorList>
            <person name="Beurmann S."/>
            <person name="Videau P."/>
            <person name="Ushijima B."/>
            <person name="Smith A.M."/>
            <person name="Aeby G.S."/>
            <person name="Callahan S.M."/>
            <person name="Belcaid M."/>
        </authorList>
    </citation>
    <scope>NUCLEOTIDE SEQUENCE [LARGE SCALE GENOMIC DNA]</scope>
    <source>
        <strain evidence="2 3">OCN003</strain>
    </source>
</reference>
<accession>A0A0A7EJP1</accession>
<proteinExistence type="predicted"/>
<evidence type="ECO:0000313" key="2">
    <source>
        <dbReference type="EMBL" id="AIY66905.1"/>
    </source>
</evidence>
<dbReference type="Proteomes" id="UP000030341">
    <property type="component" value="Chromosome 2"/>
</dbReference>
<organism evidence="2 3">
    <name type="scientific">Pseudoalteromonas piratica</name>
    <dbReference type="NCBI Taxonomy" id="1348114"/>
    <lineage>
        <taxon>Bacteria</taxon>
        <taxon>Pseudomonadati</taxon>
        <taxon>Pseudomonadota</taxon>
        <taxon>Gammaproteobacteria</taxon>
        <taxon>Alteromonadales</taxon>
        <taxon>Pseudoalteromonadaceae</taxon>
        <taxon>Pseudoalteromonas</taxon>
    </lineage>
</organism>
<protein>
    <submittedName>
        <fullName evidence="2">Uncharacterized protein</fullName>
    </submittedName>
</protein>
<feature type="region of interest" description="Disordered" evidence="1">
    <location>
        <begin position="71"/>
        <end position="93"/>
    </location>
</feature>
<feature type="compositionally biased region" description="Polar residues" evidence="1">
    <location>
        <begin position="71"/>
        <end position="80"/>
    </location>
</feature>